<comment type="caution">
    <text evidence="1">The sequence shown here is derived from an EMBL/GenBank/DDBJ whole genome shotgun (WGS) entry which is preliminary data.</text>
</comment>
<organism evidence="1 2">
    <name type="scientific">Scophthalmus maximus</name>
    <name type="common">Turbot</name>
    <name type="synonym">Psetta maxima</name>
    <dbReference type="NCBI Taxonomy" id="52904"/>
    <lineage>
        <taxon>Eukaryota</taxon>
        <taxon>Metazoa</taxon>
        <taxon>Chordata</taxon>
        <taxon>Craniata</taxon>
        <taxon>Vertebrata</taxon>
        <taxon>Euteleostomi</taxon>
        <taxon>Actinopterygii</taxon>
        <taxon>Neopterygii</taxon>
        <taxon>Teleostei</taxon>
        <taxon>Neoteleostei</taxon>
        <taxon>Acanthomorphata</taxon>
        <taxon>Carangaria</taxon>
        <taxon>Pleuronectiformes</taxon>
        <taxon>Pleuronectoidei</taxon>
        <taxon>Scophthalmidae</taxon>
        <taxon>Scophthalmus</taxon>
    </lineage>
</organism>
<gene>
    <name evidence="1" type="ORF">F2P81_026229</name>
</gene>
<proteinExistence type="predicted"/>
<evidence type="ECO:0000313" key="1">
    <source>
        <dbReference type="EMBL" id="KAF0021518.1"/>
    </source>
</evidence>
<sequence length="85" mass="9934">MAGSGREPTVRPTSTNEQVVNLRRFIQDLRNQPVDRRFSSVRRDVFLNGTYNDYMRDYHHSVGPPGPWQTLVRLLLILFPDRSGY</sequence>
<accession>A0A6A4RMZ1</accession>
<dbReference type="EMBL" id="VEVO01005708">
    <property type="protein sequence ID" value="KAF0021518.1"/>
    <property type="molecule type" value="Genomic_DNA"/>
</dbReference>
<dbReference type="Proteomes" id="UP000438429">
    <property type="component" value="Unassembled WGS sequence"/>
</dbReference>
<reference evidence="1 2" key="1">
    <citation type="submission" date="2019-06" db="EMBL/GenBank/DDBJ databases">
        <title>Draft genomes of female and male turbot (Scophthalmus maximus).</title>
        <authorList>
            <person name="Xu H."/>
            <person name="Xu X.-W."/>
            <person name="Shao C."/>
            <person name="Chen S."/>
        </authorList>
    </citation>
    <scope>NUCLEOTIDE SEQUENCE [LARGE SCALE GENOMIC DNA]</scope>
    <source>
        <strain evidence="1">Ysfricsl-2016a</strain>
        <tissue evidence="1">Blood</tissue>
    </source>
</reference>
<evidence type="ECO:0000313" key="2">
    <source>
        <dbReference type="Proteomes" id="UP000438429"/>
    </source>
</evidence>
<dbReference type="AlphaFoldDB" id="A0A6A4RMZ1"/>
<name>A0A6A4RMZ1_SCOMX</name>
<protein>
    <submittedName>
        <fullName evidence="1">Uncharacterized protein</fullName>
    </submittedName>
</protein>